<accession>L0A0L1</accession>
<dbReference type="RefSeq" id="WP_015235302.1">
    <property type="nucleotide sequence ID" value="NC_019793.1"/>
</dbReference>
<dbReference type="EMBL" id="CP003382">
    <property type="protein sequence ID" value="AFZ66994.1"/>
    <property type="molecule type" value="Genomic_DNA"/>
</dbReference>
<dbReference type="KEGG" id="dpd:Deipe_1453"/>
<dbReference type="HOGENOM" id="CLU_665198_0_0_0"/>
<dbReference type="AlphaFoldDB" id="L0A0L1"/>
<sequence length="413" mass="43559">MPLVANDVPRIYGKNTGSPAVLIEGQRTNLIKRTDPGAPMSGPIFAGTTGSSAALSTHWSFHRYDNGNLNAEVVGSGVQDGLNYLDVRVYGNIEATRGFYFIFQTGAVVGAYTAGDNHAYSIHAALRSGDKAQLNTFALYSDLTKQSDGSYLTSISVNVHAQLDRTFKRISGVASVAAPAEPANALDRFFVTVTIPSTAALPFAVDHTFRIAAPQFERSAAFSSSFIPSTAGTATTRAHDTWTANGLAGLLKPFQPFTLAVAHWNEGVTGFQQPPLSFGTGSGGDLGVALEVRHGTGYGRQVRYNGTSNAVAQPNNVARTWLRTIVTSDGSSVSVYSEGALSGTVATPLQVQATTLVLGSQEGQAKHTFGLIAPGAPGLGIPFITPRAMTAQEIADLDVRWLAELNRITLPTI</sequence>
<dbReference type="Proteomes" id="UP000010467">
    <property type="component" value="Chromosome"/>
</dbReference>
<evidence type="ECO:0000313" key="2">
    <source>
        <dbReference type="Proteomes" id="UP000010467"/>
    </source>
</evidence>
<dbReference type="OrthoDB" id="7260461at2"/>
<keyword evidence="2" id="KW-1185">Reference proteome</keyword>
<proteinExistence type="predicted"/>
<protein>
    <submittedName>
        <fullName evidence="1">Uncharacterized protein</fullName>
    </submittedName>
</protein>
<organism evidence="1 2">
    <name type="scientific">Deinococcus peraridilitoris (strain DSM 19664 / LMG 22246 / CIP 109416 / KR-200)</name>
    <dbReference type="NCBI Taxonomy" id="937777"/>
    <lineage>
        <taxon>Bacteria</taxon>
        <taxon>Thermotogati</taxon>
        <taxon>Deinococcota</taxon>
        <taxon>Deinococci</taxon>
        <taxon>Deinococcales</taxon>
        <taxon>Deinococcaceae</taxon>
        <taxon>Deinococcus</taxon>
    </lineage>
</organism>
<gene>
    <name evidence="1" type="ordered locus">Deipe_1453</name>
</gene>
<dbReference type="STRING" id="937777.Deipe_1453"/>
<dbReference type="PATRIC" id="fig|937777.3.peg.1458"/>
<evidence type="ECO:0000313" key="1">
    <source>
        <dbReference type="EMBL" id="AFZ66994.1"/>
    </source>
</evidence>
<name>L0A0L1_DEIPD</name>
<reference evidence="2" key="1">
    <citation type="submission" date="2012-03" db="EMBL/GenBank/DDBJ databases">
        <title>Complete sequence of chromosome of Deinococcus peraridilitoris DSM 19664.</title>
        <authorList>
            <person name="Lucas S."/>
            <person name="Copeland A."/>
            <person name="Lapidus A."/>
            <person name="Glavina del Rio T."/>
            <person name="Dalin E."/>
            <person name="Tice H."/>
            <person name="Bruce D."/>
            <person name="Goodwin L."/>
            <person name="Pitluck S."/>
            <person name="Peters L."/>
            <person name="Mikhailova N."/>
            <person name="Lu M."/>
            <person name="Kyrpides N."/>
            <person name="Mavromatis K."/>
            <person name="Ivanova N."/>
            <person name="Brettin T."/>
            <person name="Detter J.C."/>
            <person name="Han C."/>
            <person name="Larimer F."/>
            <person name="Land M."/>
            <person name="Hauser L."/>
            <person name="Markowitz V."/>
            <person name="Cheng J.-F."/>
            <person name="Hugenholtz P."/>
            <person name="Woyke T."/>
            <person name="Wu D."/>
            <person name="Pukall R."/>
            <person name="Steenblock K."/>
            <person name="Brambilla E."/>
            <person name="Klenk H.-P."/>
            <person name="Eisen J.A."/>
        </authorList>
    </citation>
    <scope>NUCLEOTIDE SEQUENCE [LARGE SCALE GENOMIC DNA]</scope>
    <source>
        <strain evidence="2">DSM 19664 / LMG 22246 / CIP 109416 / KR-200</strain>
    </source>
</reference>